<reference evidence="7 8" key="2">
    <citation type="submission" date="2018-02" db="EMBL/GenBank/DDBJ databases">
        <title>Whole genome sequencing analysis of Streptococcus pluranimalium isolated from cattle infected mastitis in China.</title>
        <authorList>
            <person name="Zhang J.-R."/>
            <person name="Hu G.-Z."/>
        </authorList>
    </citation>
    <scope>NUCLEOTIDE SEQUENCE [LARGE SCALE GENOMIC DNA]</scope>
    <source>
        <strain evidence="7 8">TH11417</strain>
    </source>
</reference>
<dbReference type="NCBIfam" id="TIGR01575">
    <property type="entry name" value="rimI"/>
    <property type="match status" value="1"/>
</dbReference>
<accession>A0A2L0D6E6</accession>
<dbReference type="GeneID" id="98394075"/>
<name>A0A2L0D6E6_9STRE</name>
<evidence type="ECO:0000313" key="7">
    <source>
        <dbReference type="EMBL" id="AUW97254.1"/>
    </source>
</evidence>
<dbReference type="InterPro" id="IPR050680">
    <property type="entry name" value="YpeA/RimI_acetyltransf"/>
</dbReference>
<dbReference type="AlphaFoldDB" id="A0A2L0D6E6"/>
<organism evidence="7 8">
    <name type="scientific">Streptococcus pluranimalium</name>
    <dbReference type="NCBI Taxonomy" id="82348"/>
    <lineage>
        <taxon>Bacteria</taxon>
        <taxon>Bacillati</taxon>
        <taxon>Bacillota</taxon>
        <taxon>Bacilli</taxon>
        <taxon>Lactobacillales</taxon>
        <taxon>Streptococcaceae</taxon>
        <taxon>Streptococcus</taxon>
    </lineage>
</organism>
<dbReference type="InterPro" id="IPR006464">
    <property type="entry name" value="AcTrfase_RimI/Ard1"/>
</dbReference>
<dbReference type="SUPFAM" id="SSF55729">
    <property type="entry name" value="Acyl-CoA N-acyltransferases (Nat)"/>
    <property type="match status" value="1"/>
</dbReference>
<dbReference type="Pfam" id="PF00583">
    <property type="entry name" value="Acetyltransf_1"/>
    <property type="match status" value="1"/>
</dbReference>
<comment type="catalytic activity">
    <reaction evidence="5">
        <text>N-terminal L-alanyl-[ribosomal protein bS18] + acetyl-CoA = N-terminal N(alpha)-acetyl-L-alanyl-[ribosomal protein bS18] + CoA + H(+)</text>
        <dbReference type="Rhea" id="RHEA:43756"/>
        <dbReference type="Rhea" id="RHEA-COMP:10676"/>
        <dbReference type="Rhea" id="RHEA-COMP:10677"/>
        <dbReference type="ChEBI" id="CHEBI:15378"/>
        <dbReference type="ChEBI" id="CHEBI:57287"/>
        <dbReference type="ChEBI" id="CHEBI:57288"/>
        <dbReference type="ChEBI" id="CHEBI:64718"/>
        <dbReference type="ChEBI" id="CHEBI:83683"/>
        <dbReference type="EC" id="2.3.1.266"/>
    </reaction>
</comment>
<evidence type="ECO:0000256" key="2">
    <source>
        <dbReference type="ARBA" id="ARBA00022490"/>
    </source>
</evidence>
<dbReference type="EMBL" id="CP025536">
    <property type="protein sequence ID" value="AUW97254.1"/>
    <property type="molecule type" value="Genomic_DNA"/>
</dbReference>
<dbReference type="InterPro" id="IPR016181">
    <property type="entry name" value="Acyl_CoA_acyltransferase"/>
</dbReference>
<comment type="similarity">
    <text evidence="1 5">Belongs to the acetyltransferase family. RimI subfamily.</text>
</comment>
<dbReference type="PANTHER" id="PTHR43420">
    <property type="entry name" value="ACETYLTRANSFERASE"/>
    <property type="match status" value="1"/>
</dbReference>
<dbReference type="GO" id="GO:0008999">
    <property type="term" value="F:protein-N-terminal-alanine acetyltransferase activity"/>
    <property type="evidence" value="ECO:0007669"/>
    <property type="project" value="UniProtKB-EC"/>
</dbReference>
<evidence type="ECO:0000256" key="3">
    <source>
        <dbReference type="ARBA" id="ARBA00022679"/>
    </source>
</evidence>
<dbReference type="OrthoDB" id="9794566at2"/>
<comment type="subcellular location">
    <subcellularLocation>
        <location evidence="5">Cytoplasm</location>
    </subcellularLocation>
</comment>
<evidence type="ECO:0000313" key="8">
    <source>
        <dbReference type="Proteomes" id="UP000238956"/>
    </source>
</evidence>
<dbReference type="CDD" id="cd04301">
    <property type="entry name" value="NAT_SF"/>
    <property type="match status" value="1"/>
</dbReference>
<dbReference type="InterPro" id="IPR000182">
    <property type="entry name" value="GNAT_dom"/>
</dbReference>
<evidence type="ECO:0000259" key="6">
    <source>
        <dbReference type="PROSITE" id="PS51186"/>
    </source>
</evidence>
<reference evidence="7 8" key="1">
    <citation type="submission" date="2017-12" db="EMBL/GenBank/DDBJ databases">
        <authorList>
            <person name="Hurst M.R.H."/>
        </authorList>
    </citation>
    <scope>NUCLEOTIDE SEQUENCE [LARGE SCALE GENOMIC DNA]</scope>
    <source>
        <strain evidence="7 8">TH11417</strain>
    </source>
</reference>
<feature type="domain" description="N-acetyltransferase" evidence="6">
    <location>
        <begin position="1"/>
        <end position="145"/>
    </location>
</feature>
<gene>
    <name evidence="7" type="primary">rimI</name>
    <name evidence="7" type="ORF">C0J00_09160</name>
</gene>
<protein>
    <recommendedName>
        <fullName evidence="5">[Ribosomal protein bS18]-alanine N-acetyltransferase</fullName>
        <ecNumber evidence="5">2.3.1.266</ecNumber>
    </recommendedName>
</protein>
<dbReference type="GO" id="GO:0005737">
    <property type="term" value="C:cytoplasm"/>
    <property type="evidence" value="ECO:0007669"/>
    <property type="project" value="UniProtKB-SubCell"/>
</dbReference>
<dbReference type="PANTHER" id="PTHR43420:SF44">
    <property type="entry name" value="ACETYLTRANSFERASE YPEA"/>
    <property type="match status" value="1"/>
</dbReference>
<keyword evidence="2 5" id="KW-0963">Cytoplasm</keyword>
<dbReference type="Gene3D" id="3.40.630.30">
    <property type="match status" value="1"/>
</dbReference>
<evidence type="ECO:0000256" key="1">
    <source>
        <dbReference type="ARBA" id="ARBA00005395"/>
    </source>
</evidence>
<dbReference type="EC" id="2.3.1.266" evidence="5"/>
<evidence type="ECO:0000256" key="4">
    <source>
        <dbReference type="ARBA" id="ARBA00023315"/>
    </source>
</evidence>
<dbReference type="RefSeq" id="WP_104968562.1">
    <property type="nucleotide sequence ID" value="NZ_CP025536.1"/>
</dbReference>
<dbReference type="PROSITE" id="PS51186">
    <property type="entry name" value="GNAT"/>
    <property type="match status" value="1"/>
</dbReference>
<keyword evidence="4" id="KW-0012">Acyltransferase</keyword>
<proteinExistence type="inferred from homology"/>
<evidence type="ECO:0000256" key="5">
    <source>
        <dbReference type="RuleBase" id="RU363094"/>
    </source>
</evidence>
<dbReference type="KEGG" id="splr:C0J00_09160"/>
<comment type="function">
    <text evidence="5">Acetylates the N-terminal alanine of ribosomal protein bS18.</text>
</comment>
<keyword evidence="3 7" id="KW-0808">Transferase</keyword>
<dbReference type="Proteomes" id="UP000238956">
    <property type="component" value="Chromosome"/>
</dbReference>
<keyword evidence="8" id="KW-1185">Reference proteome</keyword>
<sequence length="145" mass="16567">MTISNGSNLSKQQLVDGVFTVLKEAYGQSPWSKNQIRADFEQDNTDYFFLSEDEQVLGFLSTQDLFGEIEVTNIAILPAYQGRGLSKQLLTNLDEMDGPIFLEVRESNRKAQGLYQRFGFAKVGCRKNYYHNPIEDAVLMKREAR</sequence>